<name>A0ABU9HZ44_9FLAO</name>
<reference evidence="1 2" key="1">
    <citation type="submission" date="2024-04" db="EMBL/GenBank/DDBJ databases">
        <title>Flavobacterium sp. DGU11 16S ribosomal RNA gene Genome sequencing and assembly.</title>
        <authorList>
            <person name="Park S."/>
        </authorList>
    </citation>
    <scope>NUCLEOTIDE SEQUENCE [LARGE SCALE GENOMIC DNA]</scope>
    <source>
        <strain evidence="1 2">DGU11</strain>
    </source>
</reference>
<comment type="caution">
    <text evidence="1">The sequence shown here is derived from an EMBL/GenBank/DDBJ whole genome shotgun (WGS) entry which is preliminary data.</text>
</comment>
<dbReference type="RefSeq" id="WP_341697515.1">
    <property type="nucleotide sequence ID" value="NZ_JBBYHR010000007.1"/>
</dbReference>
<evidence type="ECO:0000313" key="2">
    <source>
        <dbReference type="Proteomes" id="UP001464555"/>
    </source>
</evidence>
<dbReference type="PROSITE" id="PS51257">
    <property type="entry name" value="PROKAR_LIPOPROTEIN"/>
    <property type="match status" value="1"/>
</dbReference>
<gene>
    <name evidence="1" type="ORF">AAEO56_13075</name>
</gene>
<organism evidence="1 2">
    <name type="scientific">Flavobacterium arundinis</name>
    <dbReference type="NCBI Taxonomy" id="3139143"/>
    <lineage>
        <taxon>Bacteria</taxon>
        <taxon>Pseudomonadati</taxon>
        <taxon>Bacteroidota</taxon>
        <taxon>Flavobacteriia</taxon>
        <taxon>Flavobacteriales</taxon>
        <taxon>Flavobacteriaceae</taxon>
        <taxon>Flavobacterium</taxon>
    </lineage>
</organism>
<proteinExistence type="predicted"/>
<accession>A0ABU9HZ44</accession>
<protein>
    <submittedName>
        <fullName evidence="1">DUF4348 domain-containing protein</fullName>
    </submittedName>
</protein>
<evidence type="ECO:0000313" key="1">
    <source>
        <dbReference type="EMBL" id="MEL1245202.1"/>
    </source>
</evidence>
<dbReference type="Proteomes" id="UP001464555">
    <property type="component" value="Unassembled WGS sequence"/>
</dbReference>
<dbReference type="Gene3D" id="3.10.450.410">
    <property type="match status" value="1"/>
</dbReference>
<keyword evidence="2" id="KW-1185">Reference proteome</keyword>
<dbReference type="Pfam" id="PF14254">
    <property type="entry name" value="DUF4348"/>
    <property type="match status" value="1"/>
</dbReference>
<sequence length="148" mass="17034">MRYILIICMILLAGCGKEKQKLTMRMPASHVKEECDTNFDIFFSKFSKDSLFQKRHVKFPLKSTYLDMDGDFSVIREDISEEKYSFAKFINDKEIGDTGNGTYKIDITKEKDSVYYQMNGVDNGIGTTVKFAFTNGCWYMVAIEDTST</sequence>
<dbReference type="InterPro" id="IPR025590">
    <property type="entry name" value="DUF4348"/>
</dbReference>
<dbReference type="EMBL" id="JBBYHR010000007">
    <property type="protein sequence ID" value="MEL1245202.1"/>
    <property type="molecule type" value="Genomic_DNA"/>
</dbReference>